<gene>
    <name evidence="3" type="ORF">GCM10022378_21760</name>
</gene>
<evidence type="ECO:0008006" key="5">
    <source>
        <dbReference type="Google" id="ProtNLM"/>
    </source>
</evidence>
<feature type="compositionally biased region" description="Basic and acidic residues" evidence="1">
    <location>
        <begin position="385"/>
        <end position="398"/>
    </location>
</feature>
<reference evidence="4" key="1">
    <citation type="journal article" date="2019" name="Int. J. Syst. Evol. Microbiol.">
        <title>The Global Catalogue of Microorganisms (GCM) 10K type strain sequencing project: providing services to taxonomists for standard genome sequencing and annotation.</title>
        <authorList>
            <consortium name="The Broad Institute Genomics Platform"/>
            <consortium name="The Broad Institute Genome Sequencing Center for Infectious Disease"/>
            <person name="Wu L."/>
            <person name="Ma J."/>
        </authorList>
    </citation>
    <scope>NUCLEOTIDE SEQUENCE [LARGE SCALE GENOMIC DNA]</scope>
    <source>
        <strain evidence="4">JCM 16981</strain>
    </source>
</reference>
<dbReference type="RefSeq" id="WP_344704346.1">
    <property type="nucleotide sequence ID" value="NZ_BAABCK010000069.1"/>
</dbReference>
<protein>
    <recommendedName>
        <fullName evidence="5">5,10-methylene-tetrahydrofolate dehydrogenase</fullName>
    </recommendedName>
</protein>
<feature type="transmembrane region" description="Helical" evidence="2">
    <location>
        <begin position="252"/>
        <end position="274"/>
    </location>
</feature>
<feature type="compositionally biased region" description="Basic residues" evidence="1">
    <location>
        <begin position="374"/>
        <end position="384"/>
    </location>
</feature>
<evidence type="ECO:0000256" key="1">
    <source>
        <dbReference type="SAM" id="MobiDB-lite"/>
    </source>
</evidence>
<organism evidence="3 4">
    <name type="scientific">Salinicoccus jeotgali</name>
    <dbReference type="NCBI Taxonomy" id="381634"/>
    <lineage>
        <taxon>Bacteria</taxon>
        <taxon>Bacillati</taxon>
        <taxon>Bacillota</taxon>
        <taxon>Bacilli</taxon>
        <taxon>Bacillales</taxon>
        <taxon>Staphylococcaceae</taxon>
        <taxon>Salinicoccus</taxon>
    </lineage>
</organism>
<feature type="compositionally biased region" description="Acidic residues" evidence="1">
    <location>
        <begin position="399"/>
        <end position="408"/>
    </location>
</feature>
<dbReference type="Proteomes" id="UP001500920">
    <property type="component" value="Unassembled WGS sequence"/>
</dbReference>
<evidence type="ECO:0000313" key="3">
    <source>
        <dbReference type="EMBL" id="GAA3733166.1"/>
    </source>
</evidence>
<proteinExistence type="predicted"/>
<keyword evidence="2" id="KW-1133">Transmembrane helix</keyword>
<evidence type="ECO:0000313" key="4">
    <source>
        <dbReference type="Proteomes" id="UP001500920"/>
    </source>
</evidence>
<accession>A0ABP7F7U4</accession>
<feature type="region of interest" description="Disordered" evidence="1">
    <location>
        <begin position="373"/>
        <end position="408"/>
    </location>
</feature>
<feature type="transmembrane region" description="Helical" evidence="2">
    <location>
        <begin position="220"/>
        <end position="240"/>
    </location>
</feature>
<comment type="caution">
    <text evidence="3">The sequence shown here is derived from an EMBL/GenBank/DDBJ whole genome shotgun (WGS) entry which is preliminary data.</text>
</comment>
<keyword evidence="2" id="KW-0812">Transmembrane</keyword>
<keyword evidence="4" id="KW-1185">Reference proteome</keyword>
<feature type="transmembrane region" description="Helical" evidence="2">
    <location>
        <begin position="294"/>
        <end position="321"/>
    </location>
</feature>
<evidence type="ECO:0000256" key="2">
    <source>
        <dbReference type="SAM" id="Phobius"/>
    </source>
</evidence>
<name>A0ABP7F7U4_9STAP</name>
<feature type="transmembrane region" description="Helical" evidence="2">
    <location>
        <begin position="333"/>
        <end position="359"/>
    </location>
</feature>
<dbReference type="EMBL" id="BAABCK010000069">
    <property type="protein sequence ID" value="GAA3733166.1"/>
    <property type="molecule type" value="Genomic_DNA"/>
</dbReference>
<sequence length="408" mass="46859">MERISIALFTAPGIAGRVSANLIDNLPDMLEYYITDEYEWYIDYQEDILTGGTNDSYKVIEAVSDKKDQGDWDYAIALTDLPVFEDEKPVVAEALRDKNVGFISLPGFGFTKMEKRVREAILQLVNEIYYGTSDSSREEAQEHIDSKGPQKYDALRNKGSRELIGGRLFERFSPLIRERPVEEDAGVAVRYTVKSRMSGMLRIISGMVFANEPWKMFPSFLKILIIAFTTGSYALVFPTLWKLSDEYSVVRLLLLMFAAVLALVGWIIMAHQLWEKKDENNNKFIRKMNNASTFFTLLLTVLMYYALLFVLFLVTTFMLVPPSGLETQLSRDITIFDFLIIAWTAASISTLIGGLGSAFEDEQVVLDSTYGYRQRQRHEKIKKQREKEKEKEKAQREEYEGEDEDENN</sequence>
<keyword evidence="2" id="KW-0472">Membrane</keyword>